<evidence type="ECO:0000313" key="4">
    <source>
        <dbReference type="Proteomes" id="UP000179076"/>
    </source>
</evidence>
<evidence type="ECO:0000256" key="2">
    <source>
        <dbReference type="SAM" id="SignalP"/>
    </source>
</evidence>
<evidence type="ECO:0008006" key="5">
    <source>
        <dbReference type="Google" id="ProtNLM"/>
    </source>
</evidence>
<dbReference type="AlphaFoldDB" id="A0A1F6UWR3"/>
<name>A0A1F6UWR3_9PROT</name>
<organism evidence="3 4">
    <name type="scientific">Candidatus Muproteobacteria bacterium RBG_16_60_9</name>
    <dbReference type="NCBI Taxonomy" id="1817755"/>
    <lineage>
        <taxon>Bacteria</taxon>
        <taxon>Pseudomonadati</taxon>
        <taxon>Pseudomonadota</taxon>
        <taxon>Candidatus Muproteobacteria</taxon>
    </lineage>
</organism>
<dbReference type="PROSITE" id="PS51257">
    <property type="entry name" value="PROKAR_LIPOPROTEIN"/>
    <property type="match status" value="1"/>
</dbReference>
<reference evidence="3 4" key="1">
    <citation type="journal article" date="2016" name="Nat. Commun.">
        <title>Thousands of microbial genomes shed light on interconnected biogeochemical processes in an aquifer system.</title>
        <authorList>
            <person name="Anantharaman K."/>
            <person name="Brown C.T."/>
            <person name="Hug L.A."/>
            <person name="Sharon I."/>
            <person name="Castelle C.J."/>
            <person name="Probst A.J."/>
            <person name="Thomas B.C."/>
            <person name="Singh A."/>
            <person name="Wilkins M.J."/>
            <person name="Karaoz U."/>
            <person name="Brodie E.L."/>
            <person name="Williams K.H."/>
            <person name="Hubbard S.S."/>
            <person name="Banfield J.F."/>
        </authorList>
    </citation>
    <scope>NUCLEOTIDE SEQUENCE [LARGE SCALE GENOMIC DNA]</scope>
</reference>
<feature type="compositionally biased region" description="Polar residues" evidence="1">
    <location>
        <begin position="43"/>
        <end position="61"/>
    </location>
</feature>
<comment type="caution">
    <text evidence="3">The sequence shown here is derived from an EMBL/GenBank/DDBJ whole genome shotgun (WGS) entry which is preliminary data.</text>
</comment>
<keyword evidence="2" id="KW-0732">Signal</keyword>
<dbReference type="Proteomes" id="UP000179076">
    <property type="component" value="Unassembled WGS sequence"/>
</dbReference>
<feature type="signal peptide" evidence="2">
    <location>
        <begin position="1"/>
        <end position="18"/>
    </location>
</feature>
<dbReference type="EMBL" id="MFSP01000186">
    <property type="protein sequence ID" value="OGI61847.1"/>
    <property type="molecule type" value="Genomic_DNA"/>
</dbReference>
<gene>
    <name evidence="3" type="ORF">A2W18_14745</name>
</gene>
<sequence>MKQILAVLVAILVVGCGADTMTAAATAAALKKQEIEQGKKTMDQAQQRIKSAADQMQQSAQKAAEAADGN</sequence>
<proteinExistence type="predicted"/>
<feature type="chain" id="PRO_5009527065" description="Lipoprotein" evidence="2">
    <location>
        <begin position="19"/>
        <end position="70"/>
    </location>
</feature>
<evidence type="ECO:0000313" key="3">
    <source>
        <dbReference type="EMBL" id="OGI61847.1"/>
    </source>
</evidence>
<feature type="region of interest" description="Disordered" evidence="1">
    <location>
        <begin position="36"/>
        <end position="70"/>
    </location>
</feature>
<accession>A0A1F6UWR3</accession>
<protein>
    <recommendedName>
        <fullName evidence="5">Lipoprotein</fullName>
    </recommendedName>
</protein>
<evidence type="ECO:0000256" key="1">
    <source>
        <dbReference type="SAM" id="MobiDB-lite"/>
    </source>
</evidence>